<keyword evidence="1" id="KW-0812">Transmembrane</keyword>
<dbReference type="AlphaFoldDB" id="A0A090E0Q9"/>
<dbReference type="Proteomes" id="UP000031552">
    <property type="component" value="Unassembled WGS sequence"/>
</dbReference>
<feature type="transmembrane region" description="Helical" evidence="1">
    <location>
        <begin position="98"/>
        <end position="120"/>
    </location>
</feature>
<reference evidence="2" key="2">
    <citation type="submission" date="2014-09" db="EMBL/GenBank/DDBJ databases">
        <title>Criblamydia sequanensis harbors a mega-plasmid encoding arsenite resistance.</title>
        <authorList>
            <person name="Bertelli C."/>
            <person name="Goesmann A."/>
            <person name="Greub G."/>
        </authorList>
    </citation>
    <scope>NUCLEOTIDE SEQUENCE [LARGE SCALE GENOMIC DNA]</scope>
    <source>
        <strain evidence="2">CRIB-18</strain>
    </source>
</reference>
<gene>
    <name evidence="2" type="ORF">CSEC_1575</name>
</gene>
<evidence type="ECO:0000313" key="2">
    <source>
        <dbReference type="EMBL" id="CDR34389.1"/>
    </source>
</evidence>
<accession>A0A090E0Q9</accession>
<name>A0A090E0Q9_9BACT</name>
<keyword evidence="1" id="KW-0472">Membrane</keyword>
<keyword evidence="1" id="KW-1133">Transmembrane helix</keyword>
<dbReference type="OrthoDB" id="20807at2"/>
<feature type="transmembrane region" description="Helical" evidence="1">
    <location>
        <begin position="72"/>
        <end position="92"/>
    </location>
</feature>
<dbReference type="RefSeq" id="WP_041017917.1">
    <property type="nucleotide sequence ID" value="NZ_CCEJ010000007.1"/>
</dbReference>
<dbReference type="eggNOG" id="ENOG5030UPR">
    <property type="taxonomic scope" value="Bacteria"/>
</dbReference>
<keyword evidence="3" id="KW-1185">Reference proteome</keyword>
<organism evidence="2 3">
    <name type="scientific">Candidatus Criblamydia sequanensis CRIB-18</name>
    <dbReference type="NCBI Taxonomy" id="1437425"/>
    <lineage>
        <taxon>Bacteria</taxon>
        <taxon>Pseudomonadati</taxon>
        <taxon>Chlamydiota</taxon>
        <taxon>Chlamydiia</taxon>
        <taxon>Parachlamydiales</taxon>
        <taxon>Candidatus Criblamydiaceae</taxon>
        <taxon>Candidatus Criblamydia</taxon>
    </lineage>
</organism>
<evidence type="ECO:0000313" key="3">
    <source>
        <dbReference type="Proteomes" id="UP000031552"/>
    </source>
</evidence>
<protein>
    <submittedName>
        <fullName evidence="2">Conserved putative membrane protein</fullName>
    </submittedName>
</protein>
<dbReference type="EMBL" id="CCEJ010000007">
    <property type="protein sequence ID" value="CDR34389.1"/>
    <property type="molecule type" value="Genomic_DNA"/>
</dbReference>
<reference evidence="2" key="1">
    <citation type="submission" date="2013-12" db="EMBL/GenBank/DDBJ databases">
        <authorList>
            <person name="Linke B."/>
        </authorList>
    </citation>
    <scope>NUCLEOTIDE SEQUENCE [LARGE SCALE GENOMIC DNA]</scope>
    <source>
        <strain evidence="2">CRIB-18</strain>
    </source>
</reference>
<sequence>MAGLIASLIAAFLVMFTDIAFSELYTTLLFLFGGLFLYYLYSLAQASSLSAIQKMQQNQTPFSSDILNKDPWLTYSNAYLSVFVIFSIYLIFDTIIKNAIGIKGALALWLIGFGLGTWILSKSDERLRSYFSPFFLIDRFYTLGNKAISQDKDKELLNHLDALSEIACNAIEHVQPSLSITSAQSIRKLSKDYLTAAKSLGHTEKREPNSEDPVIFMLFYIFQRYEMISDYAIRKSFEPVIASIVTSLGEMTIDAAKYDISLAIYPILETGKIASKAEKNGFKEIGDKATLTLLESGRRILKEIDVSYLELKETFFALISQIENISKEAFRQDKNVNIELLIHPFTILLNFFKDEKLANHKDTPIIVADIKRVLNEFQQLELILKTMPPLPTLEETSAIEENEEEQSK</sequence>
<feature type="transmembrane region" description="Helical" evidence="1">
    <location>
        <begin position="32"/>
        <end position="52"/>
    </location>
</feature>
<evidence type="ECO:0000256" key="1">
    <source>
        <dbReference type="SAM" id="Phobius"/>
    </source>
</evidence>
<comment type="caution">
    <text evidence="2">The sequence shown here is derived from an EMBL/GenBank/DDBJ whole genome shotgun (WGS) entry which is preliminary data.</text>
</comment>
<proteinExistence type="predicted"/>